<comment type="similarity">
    <text evidence="1">Belongs to the peptidase M28 family.</text>
</comment>
<accession>A0AAP0IL37</accession>
<dbReference type="EMBL" id="JBBNAE010000006">
    <property type="protein sequence ID" value="KAK9117531.1"/>
    <property type="molecule type" value="Genomic_DNA"/>
</dbReference>
<feature type="transmembrane region" description="Helical" evidence="2">
    <location>
        <begin position="47"/>
        <end position="72"/>
    </location>
</feature>
<name>A0AAP0IL37_9MAGN</name>
<reference evidence="4 5" key="1">
    <citation type="submission" date="2024-01" db="EMBL/GenBank/DDBJ databases">
        <title>Genome assemblies of Stephania.</title>
        <authorList>
            <person name="Yang L."/>
        </authorList>
    </citation>
    <scope>NUCLEOTIDE SEQUENCE [LARGE SCALE GENOMIC DNA]</scope>
    <source>
        <strain evidence="4">QJT</strain>
        <tissue evidence="4">Leaf</tissue>
    </source>
</reference>
<evidence type="ECO:0000313" key="4">
    <source>
        <dbReference type="EMBL" id="KAK9117531.1"/>
    </source>
</evidence>
<evidence type="ECO:0000313" key="5">
    <source>
        <dbReference type="Proteomes" id="UP001417504"/>
    </source>
</evidence>
<keyword evidence="2" id="KW-1133">Transmembrane helix</keyword>
<gene>
    <name evidence="4" type="ORF">Sjap_016478</name>
</gene>
<evidence type="ECO:0000256" key="1">
    <source>
        <dbReference type="ARBA" id="ARBA00010918"/>
    </source>
</evidence>
<evidence type="ECO:0000256" key="2">
    <source>
        <dbReference type="SAM" id="Phobius"/>
    </source>
</evidence>
<proteinExistence type="inferred from homology"/>
<organism evidence="4 5">
    <name type="scientific">Stephania japonica</name>
    <dbReference type="NCBI Taxonomy" id="461633"/>
    <lineage>
        <taxon>Eukaryota</taxon>
        <taxon>Viridiplantae</taxon>
        <taxon>Streptophyta</taxon>
        <taxon>Embryophyta</taxon>
        <taxon>Tracheophyta</taxon>
        <taxon>Spermatophyta</taxon>
        <taxon>Magnoliopsida</taxon>
        <taxon>Ranunculales</taxon>
        <taxon>Menispermaceae</taxon>
        <taxon>Menispermoideae</taxon>
        <taxon>Cissampelideae</taxon>
        <taxon>Stephania</taxon>
    </lineage>
</organism>
<keyword evidence="2" id="KW-0472">Membrane</keyword>
<sequence>MIFYSRKQALLLHSLPCIIFLLMPFVLNYPNIKVYSLFATFCNFGKGILFHTIGVILAIIVPITFAILRLSFSSYTMSWFAHPYLAFLMFIPCSLVGLLIPRILWGDFPLSHGVSTFKTSNEVFTDEARFWGAFGLYALITLVYLAAGLSGGFLTFFLLASMISARILFWILNKHFGYRSTKSIIGYALSMIPSLIYSVYFGGFLVQFLIEKMGMMGSLPQPYGYFVPDIIVAAVVGVVTGFCVGPLLPVVGHWLARSSIVQFLLHFSVLALALSSQFFPYSKDAPKRLILQHTFVKADGNRIVESSYDFSVVDSNSFHFLFKYAPEAAEELHLNQISSLENVNTSERGTWMALFPVSFMFSGSLKFPAKSEDILTHYGYLPHLSINKPTTHSSSGSRKVFLELNLGSLEEVWVTVLNITGPLSGWSFADNQLPAPEVMDGGPPSYICRISGTSHENWTFWLEANSSDPLNIDVVVLDQYLASDFRKLKGLFPSWVDVTAYSSFLSSYVF</sequence>
<comment type="caution">
    <text evidence="4">The sequence shown here is derived from an EMBL/GenBank/DDBJ whole genome shotgun (WGS) entry which is preliminary data.</text>
</comment>
<feature type="transmembrane region" description="Helical" evidence="2">
    <location>
        <begin position="184"/>
        <end position="210"/>
    </location>
</feature>
<keyword evidence="5" id="KW-1185">Reference proteome</keyword>
<dbReference type="InterPro" id="IPR053973">
    <property type="entry name" value="ERMP1-like_C"/>
</dbReference>
<feature type="transmembrane region" description="Helical" evidence="2">
    <location>
        <begin position="84"/>
        <end position="105"/>
    </location>
</feature>
<feature type="transmembrane region" description="Helical" evidence="2">
    <location>
        <begin position="222"/>
        <end position="248"/>
    </location>
</feature>
<dbReference type="AlphaFoldDB" id="A0AAP0IL37"/>
<dbReference type="Proteomes" id="UP001417504">
    <property type="component" value="Unassembled WGS sequence"/>
</dbReference>
<dbReference type="Pfam" id="PF22248">
    <property type="entry name" value="ERMP1_C"/>
    <property type="match status" value="1"/>
</dbReference>
<feature type="domain" description="Endoplasmic reticulum metallopeptidase 1-like C-terminal" evidence="3">
    <location>
        <begin position="285"/>
        <end position="508"/>
    </location>
</feature>
<evidence type="ECO:0000259" key="3">
    <source>
        <dbReference type="Pfam" id="PF22248"/>
    </source>
</evidence>
<feature type="transmembrane region" description="Helical" evidence="2">
    <location>
        <begin position="9"/>
        <end position="27"/>
    </location>
</feature>
<feature type="transmembrane region" description="Helical" evidence="2">
    <location>
        <begin position="260"/>
        <end position="279"/>
    </location>
</feature>
<keyword evidence="2" id="KW-0812">Transmembrane</keyword>
<protein>
    <recommendedName>
        <fullName evidence="3">Endoplasmic reticulum metallopeptidase 1-like C-terminal domain-containing protein</fullName>
    </recommendedName>
</protein>